<evidence type="ECO:0000256" key="1">
    <source>
        <dbReference type="SAM" id="Phobius"/>
    </source>
</evidence>
<proteinExistence type="predicted"/>
<evidence type="ECO:0000313" key="4">
    <source>
        <dbReference type="Proteomes" id="UP000484885"/>
    </source>
</evidence>
<sequence length="450" mass="47346">MNVKQFKAEKSKGVALVIALIILVVLTVLGVAMLNSSSLQERMSGNQKRIAESSMAAEGALQEHIGWLRADPDANWGAVHPSLSTFVSYGAGPNSRFIIDSWQSFTSPASSCSSVDSRCILNVRGQSFSGQDVLAETQLRAIVRYDSSLIPLGGDKDIWTNGTIRINGNAYLTNTYIHSDGNLEEVRITGGNTILTNSRVTANGTTNINLDPDGDTDRCIDCAIIEDAGLVLPPPNFVDRIETWRNEVDTDVAAGGVGEVTFTEINDQGVFEPYPFGSADAVPISNDINNFGGTASVNCNSASTYSLDLSNYSAGDVVFVNGNVSISGGGGNSTFENMTVIATCDMEHNGAIRQGGGGEVNNVFYAGGDMTFNGSTGNDPDTPFDGRFFAGGDMTQNGNSVLSGQIIMNGDLRLNGSFTFVGASSLGGGADTSTGTGEVVLLDWGQVWNS</sequence>
<dbReference type="EMBL" id="JAAGSC010000023">
    <property type="protein sequence ID" value="NDY94268.1"/>
    <property type="molecule type" value="Genomic_DNA"/>
</dbReference>
<evidence type="ECO:0000313" key="3">
    <source>
        <dbReference type="EMBL" id="NDY94268.1"/>
    </source>
</evidence>
<dbReference type="AlphaFoldDB" id="A0A845UUP7"/>
<dbReference type="Proteomes" id="UP000484885">
    <property type="component" value="Unassembled WGS sequence"/>
</dbReference>
<keyword evidence="4" id="KW-1185">Reference proteome</keyword>
<dbReference type="InterPro" id="IPR025746">
    <property type="entry name" value="PilX_N_dom"/>
</dbReference>
<comment type="caution">
    <text evidence="3">The sequence shown here is derived from an EMBL/GenBank/DDBJ whole genome shotgun (WGS) entry which is preliminary data.</text>
</comment>
<dbReference type="Pfam" id="PF14341">
    <property type="entry name" value="PilX_N"/>
    <property type="match status" value="1"/>
</dbReference>
<keyword evidence="1" id="KW-0812">Transmembrane</keyword>
<evidence type="ECO:0000259" key="2">
    <source>
        <dbReference type="Pfam" id="PF14341"/>
    </source>
</evidence>
<gene>
    <name evidence="3" type="ORF">G3I74_00795</name>
</gene>
<keyword evidence="1" id="KW-0472">Membrane</keyword>
<reference evidence="3 4" key="1">
    <citation type="submission" date="2020-02" db="EMBL/GenBank/DDBJ databases">
        <authorList>
            <person name="Zhang X.-Y."/>
        </authorList>
    </citation>
    <scope>NUCLEOTIDE SEQUENCE [LARGE SCALE GENOMIC DNA]</scope>
    <source>
        <strain evidence="3 4">C33</strain>
    </source>
</reference>
<organism evidence="3 4">
    <name type="scientific">Wenzhouxiangella limi</name>
    <dbReference type="NCBI Taxonomy" id="2707351"/>
    <lineage>
        <taxon>Bacteria</taxon>
        <taxon>Pseudomonadati</taxon>
        <taxon>Pseudomonadota</taxon>
        <taxon>Gammaproteobacteria</taxon>
        <taxon>Chromatiales</taxon>
        <taxon>Wenzhouxiangellaceae</taxon>
        <taxon>Wenzhouxiangella</taxon>
    </lineage>
</organism>
<accession>A0A845UUP7</accession>
<name>A0A845UUP7_9GAMM</name>
<feature type="transmembrane region" description="Helical" evidence="1">
    <location>
        <begin position="12"/>
        <end position="34"/>
    </location>
</feature>
<dbReference type="RefSeq" id="WP_164209072.1">
    <property type="nucleotide sequence ID" value="NZ_JAAGSC010000023.1"/>
</dbReference>
<protein>
    <recommendedName>
        <fullName evidence="2">Type 4 fimbrial biogenesis protein PilX N-terminal domain-containing protein</fullName>
    </recommendedName>
</protein>
<feature type="domain" description="Type 4 fimbrial biogenesis protein PilX N-terminal" evidence="2">
    <location>
        <begin position="12"/>
        <end position="61"/>
    </location>
</feature>
<keyword evidence="1" id="KW-1133">Transmembrane helix</keyword>